<dbReference type="SUPFAM" id="SSF53474">
    <property type="entry name" value="alpha/beta-Hydrolases"/>
    <property type="match status" value="1"/>
</dbReference>
<keyword evidence="5" id="KW-1185">Reference proteome</keyword>
<comment type="similarity">
    <text evidence="2">Belongs to the AB hydrolase superfamily. FUS2 hydrolase family.</text>
</comment>
<reference evidence="4 5" key="1">
    <citation type="submission" date="2016-08" db="EMBL/GenBank/DDBJ databases">
        <title>Analysis of Carbohydrate Active Enzymes in Thermogemmatispora T81 Reveals Carbohydrate Degradation Ability.</title>
        <authorList>
            <person name="Tomazini A."/>
            <person name="Lal S."/>
            <person name="Stott M."/>
            <person name="Henrissat B."/>
            <person name="Polikarpov I."/>
            <person name="Sparling R."/>
            <person name="Levin D.B."/>
        </authorList>
    </citation>
    <scope>NUCLEOTIDE SEQUENCE [LARGE SCALE GENOMIC DNA]</scope>
    <source>
        <strain evidence="4 5">T81</strain>
    </source>
</reference>
<dbReference type="Pfam" id="PF00561">
    <property type="entry name" value="Abhydrolase_1"/>
    <property type="match status" value="1"/>
</dbReference>
<dbReference type="InterPro" id="IPR029058">
    <property type="entry name" value="AB_hydrolase_fold"/>
</dbReference>
<evidence type="ECO:0000313" key="5">
    <source>
        <dbReference type="Proteomes" id="UP000248706"/>
    </source>
</evidence>
<comment type="caution">
    <text evidence="4">The sequence shown here is derived from an EMBL/GenBank/DDBJ whole genome shotgun (WGS) entry which is preliminary data.</text>
</comment>
<protein>
    <recommendedName>
        <fullName evidence="3">AB hydrolase-1 domain-containing protein</fullName>
    </recommendedName>
</protein>
<dbReference type="RefSeq" id="WP_112427751.1">
    <property type="nucleotide sequence ID" value="NZ_MCIF01000002.1"/>
</dbReference>
<keyword evidence="1" id="KW-0378">Hydrolase</keyword>
<evidence type="ECO:0000256" key="2">
    <source>
        <dbReference type="ARBA" id="ARBA00038115"/>
    </source>
</evidence>
<dbReference type="PANTHER" id="PTHR22946:SF9">
    <property type="entry name" value="POLYKETIDE TRANSFERASE AF380"/>
    <property type="match status" value="1"/>
</dbReference>
<dbReference type="OrthoDB" id="9780269at2"/>
<dbReference type="GO" id="GO:0052689">
    <property type="term" value="F:carboxylic ester hydrolase activity"/>
    <property type="evidence" value="ECO:0007669"/>
    <property type="project" value="UniProtKB-ARBA"/>
</dbReference>
<dbReference type="Gene3D" id="3.40.50.1820">
    <property type="entry name" value="alpha/beta hydrolase"/>
    <property type="match status" value="1"/>
</dbReference>
<evidence type="ECO:0000313" key="4">
    <source>
        <dbReference type="EMBL" id="RAQ95217.1"/>
    </source>
</evidence>
<gene>
    <name evidence="4" type="ORF">A4R35_06695</name>
</gene>
<name>A0A328VCA5_9CHLR</name>
<dbReference type="EMBL" id="MCIF01000002">
    <property type="protein sequence ID" value="RAQ95217.1"/>
    <property type="molecule type" value="Genomic_DNA"/>
</dbReference>
<dbReference type="PANTHER" id="PTHR22946">
    <property type="entry name" value="DIENELACTONE HYDROLASE DOMAIN-CONTAINING PROTEIN-RELATED"/>
    <property type="match status" value="1"/>
</dbReference>
<accession>A0A328VCA5</accession>
<dbReference type="InterPro" id="IPR000073">
    <property type="entry name" value="AB_hydrolase_1"/>
</dbReference>
<dbReference type="AlphaFoldDB" id="A0A328VCA5"/>
<dbReference type="InterPro" id="IPR050261">
    <property type="entry name" value="FrsA_esterase"/>
</dbReference>
<proteinExistence type="inferred from homology"/>
<sequence>MAISSAPTERSVVFPSKGQPSFMLEGILHYPGQARQAPAAVLCHPQPASSDMQDVLTLLLARRLAEQGMIALRFNFRGVGRSQGQQTDGRLEPLDLAGAVDFVLAQPGVNPAKLCVIGHAFGAYIALQYAPYDPRIRTVVAISLPLFRAIGGLPRQFERPKLFVTGEFDEVCPLYKLEPFVEQQKGPKGIKVITGARHLMRGYEEPAIEAITRYLMRWAEMPDI</sequence>
<feature type="domain" description="AB hydrolase-1" evidence="3">
    <location>
        <begin position="41"/>
        <end position="144"/>
    </location>
</feature>
<evidence type="ECO:0000256" key="1">
    <source>
        <dbReference type="ARBA" id="ARBA00022801"/>
    </source>
</evidence>
<evidence type="ECO:0000259" key="3">
    <source>
        <dbReference type="Pfam" id="PF00561"/>
    </source>
</evidence>
<organism evidence="4 5">
    <name type="scientific">Thermogemmatispora tikiterensis</name>
    <dbReference type="NCBI Taxonomy" id="1825093"/>
    <lineage>
        <taxon>Bacteria</taxon>
        <taxon>Bacillati</taxon>
        <taxon>Chloroflexota</taxon>
        <taxon>Ktedonobacteria</taxon>
        <taxon>Thermogemmatisporales</taxon>
        <taxon>Thermogemmatisporaceae</taxon>
        <taxon>Thermogemmatispora</taxon>
    </lineage>
</organism>
<dbReference type="Proteomes" id="UP000248706">
    <property type="component" value="Unassembled WGS sequence"/>
</dbReference>